<reference evidence="3" key="1">
    <citation type="journal article" date="2009" name="Genome Res.">
        <title>Comparative genomic analyses of the human fungal pathogens Coccidioides and their relatives.</title>
        <authorList>
            <person name="Sharpton T.J."/>
            <person name="Stajich J.E."/>
            <person name="Rounsley S.D."/>
            <person name="Gardner M.J."/>
            <person name="Wortman J.R."/>
            <person name="Jordar V.S."/>
            <person name="Maiti R."/>
            <person name="Kodira C.D."/>
            <person name="Neafsey D.E."/>
            <person name="Zeng Q."/>
            <person name="Hung C.-Y."/>
            <person name="McMahan C."/>
            <person name="Muszewska A."/>
            <person name="Grynberg M."/>
            <person name="Mandel M.A."/>
            <person name="Kellner E.M."/>
            <person name="Barker B.M."/>
            <person name="Galgiani J.N."/>
            <person name="Orbach M.J."/>
            <person name="Kirkland T.N."/>
            <person name="Cole G.T."/>
            <person name="Henn M.R."/>
            <person name="Birren B.W."/>
            <person name="Taylor J.W."/>
        </authorList>
    </citation>
    <scope>NUCLEOTIDE SEQUENCE [LARGE SCALE GENOMIC DNA]</scope>
    <source>
        <strain evidence="3">RS</strain>
    </source>
</reference>
<evidence type="ECO:0000313" key="3">
    <source>
        <dbReference type="Proteomes" id="UP000001261"/>
    </source>
</evidence>
<dbReference type="OrthoDB" id="4184411at2759"/>
<evidence type="ECO:0000313" key="2">
    <source>
        <dbReference type="EMBL" id="EAS31217.2"/>
    </source>
</evidence>
<reference evidence="3" key="2">
    <citation type="journal article" date="2010" name="Genome Res.">
        <title>Population genomic sequencing of Coccidioides fungi reveals recent hybridization and transposon control.</title>
        <authorList>
            <person name="Neafsey D.E."/>
            <person name="Barker B.M."/>
            <person name="Sharpton T.J."/>
            <person name="Stajich J.E."/>
            <person name="Park D.J."/>
            <person name="Whiston E."/>
            <person name="Hung C.-Y."/>
            <person name="McMahan C."/>
            <person name="White J."/>
            <person name="Sykes S."/>
            <person name="Heiman D."/>
            <person name="Young S."/>
            <person name="Zeng Q."/>
            <person name="Abouelleil A."/>
            <person name="Aftuck L."/>
            <person name="Bessette D."/>
            <person name="Brown A."/>
            <person name="FitzGerald M."/>
            <person name="Lui A."/>
            <person name="Macdonald J.P."/>
            <person name="Priest M."/>
            <person name="Orbach M.J."/>
            <person name="Galgiani J.N."/>
            <person name="Kirkland T.N."/>
            <person name="Cole G.T."/>
            <person name="Birren B.W."/>
            <person name="Henn M.R."/>
            <person name="Taylor J.W."/>
            <person name="Rounsley S.D."/>
        </authorList>
    </citation>
    <scope>GENOME REANNOTATION</scope>
    <source>
        <strain evidence="3">RS</strain>
    </source>
</reference>
<dbReference type="AlphaFoldDB" id="A0A0E1RW61"/>
<gene>
    <name evidence="2" type="ORF">CIMG_06696</name>
</gene>
<name>A0A0E1RW61_COCIM</name>
<organism evidence="2 3">
    <name type="scientific">Coccidioides immitis (strain RS)</name>
    <name type="common">Valley fever fungus</name>
    <dbReference type="NCBI Taxonomy" id="246410"/>
    <lineage>
        <taxon>Eukaryota</taxon>
        <taxon>Fungi</taxon>
        <taxon>Dikarya</taxon>
        <taxon>Ascomycota</taxon>
        <taxon>Pezizomycotina</taxon>
        <taxon>Eurotiomycetes</taxon>
        <taxon>Eurotiomycetidae</taxon>
        <taxon>Onygenales</taxon>
        <taxon>Onygenaceae</taxon>
        <taxon>Coccidioides</taxon>
    </lineage>
</organism>
<accession>A0A0E1RW61</accession>
<dbReference type="KEGG" id="cim:CIMG_06696"/>
<sequence>MVFDLGNRALCFGFVAAIMFAVLFVIVLLWICSWFYQILVLGYILLSIAAVVMVRLHLKQLQAMDTVKAQRCCEAELPPIMTVEAKPWGIMVLSQPWVMVDGLHGGLKLQNNWKEMWAYNAVTLFATDISITRQLSYVQELLCCFIEEQKSMINWGEELCNYYYQDWICNWMDWLLAEDDKILILHYSLYLVSCLDGGGSRDVQLLEEESKDKPLGIHGTVFHGRVDVACILAKELNEWTGRMLVTVSAHLAVWDAVCDVALHEKARLGFQELEYQPEADKGSFWAPDNMPSNIA</sequence>
<dbReference type="Proteomes" id="UP000001261">
    <property type="component" value="Unassembled WGS sequence"/>
</dbReference>
<dbReference type="RefSeq" id="XP_001242800.2">
    <property type="nucleotide sequence ID" value="XM_001242799.2"/>
</dbReference>
<keyword evidence="1" id="KW-0812">Transmembrane</keyword>
<keyword evidence="3" id="KW-1185">Reference proteome</keyword>
<protein>
    <submittedName>
        <fullName evidence="2">Uncharacterized protein</fullName>
    </submittedName>
</protein>
<dbReference type="InParanoid" id="A0A0E1RW61"/>
<evidence type="ECO:0000256" key="1">
    <source>
        <dbReference type="SAM" id="Phobius"/>
    </source>
</evidence>
<keyword evidence="1" id="KW-1133">Transmembrane helix</keyword>
<dbReference type="GeneID" id="4562448"/>
<feature type="transmembrane region" description="Helical" evidence="1">
    <location>
        <begin position="37"/>
        <end position="58"/>
    </location>
</feature>
<dbReference type="EMBL" id="GG704912">
    <property type="protein sequence ID" value="EAS31217.2"/>
    <property type="molecule type" value="Genomic_DNA"/>
</dbReference>
<keyword evidence="1" id="KW-0472">Membrane</keyword>
<feature type="transmembrane region" description="Helical" evidence="1">
    <location>
        <begin position="9"/>
        <end position="31"/>
    </location>
</feature>
<dbReference type="VEuPathDB" id="FungiDB:CIMG_06696"/>
<proteinExistence type="predicted"/>
<dbReference type="STRING" id="246410.A0A0E1RW61"/>